<sequence length="338" mass="39008">MPKHGQRNTGKPCAAKRRRLKGSLQRVSDIPLDILLEIFSHLDPHDLLHLCRTSKSLRAILLDRSALSVWKSARRNLENLPNIPDGLSEPQYASLLFDKYCQLCLASTKASYVQWSMQTRCCDGCLKNIAIFTPIIPHELIRVKCTIPSHFSGVDFREYYHVPSMIALTQEVKALPDEGSKFEDWYEDRKASLYAIEELGEQCEAWLAARSWAHKVELGRIRQKRVDDVIGKLKELGWEFLIDRIPRKKIASHKLVAYSRPLTDRSWRKIQPVMVEFMKELQQRNKREPTSMTKCSGTSGKWFSYEWWTLDGENNKFGPFDPDTGKLSDEAPSWALTL</sequence>
<dbReference type="PROSITE" id="PS50181">
    <property type="entry name" value="FBOX"/>
    <property type="match status" value="1"/>
</dbReference>
<dbReference type="OMA" id="GEQCEAW"/>
<dbReference type="CDD" id="cd09917">
    <property type="entry name" value="F-box_SF"/>
    <property type="match status" value="1"/>
</dbReference>
<dbReference type="InterPro" id="IPR001810">
    <property type="entry name" value="F-box_dom"/>
</dbReference>
<proteinExistence type="predicted"/>
<evidence type="ECO:0000313" key="2">
    <source>
        <dbReference type="EMBL" id="PBL01868.1"/>
    </source>
</evidence>
<gene>
    <name evidence="2" type="ORF">ARMGADRAFT_953994</name>
</gene>
<evidence type="ECO:0000313" key="3">
    <source>
        <dbReference type="Proteomes" id="UP000217790"/>
    </source>
</evidence>
<organism evidence="2 3">
    <name type="scientific">Armillaria gallica</name>
    <name type="common">Bulbous honey fungus</name>
    <name type="synonym">Armillaria bulbosa</name>
    <dbReference type="NCBI Taxonomy" id="47427"/>
    <lineage>
        <taxon>Eukaryota</taxon>
        <taxon>Fungi</taxon>
        <taxon>Dikarya</taxon>
        <taxon>Basidiomycota</taxon>
        <taxon>Agaricomycotina</taxon>
        <taxon>Agaricomycetes</taxon>
        <taxon>Agaricomycetidae</taxon>
        <taxon>Agaricales</taxon>
        <taxon>Marasmiineae</taxon>
        <taxon>Physalacriaceae</taxon>
        <taxon>Armillaria</taxon>
    </lineage>
</organism>
<dbReference type="SMART" id="SM00256">
    <property type="entry name" value="FBOX"/>
    <property type="match status" value="1"/>
</dbReference>
<accession>A0A2H3EM53</accession>
<dbReference type="EMBL" id="KZ293645">
    <property type="protein sequence ID" value="PBL01868.1"/>
    <property type="molecule type" value="Genomic_DNA"/>
</dbReference>
<dbReference type="InParanoid" id="A0A2H3EM53"/>
<name>A0A2H3EM53_ARMGA</name>
<evidence type="ECO:0000259" key="1">
    <source>
        <dbReference type="PROSITE" id="PS50181"/>
    </source>
</evidence>
<reference evidence="3" key="1">
    <citation type="journal article" date="2017" name="Nat. Ecol. Evol.">
        <title>Genome expansion and lineage-specific genetic innovations in the forest pathogenic fungi Armillaria.</title>
        <authorList>
            <person name="Sipos G."/>
            <person name="Prasanna A.N."/>
            <person name="Walter M.C."/>
            <person name="O'Connor E."/>
            <person name="Balint B."/>
            <person name="Krizsan K."/>
            <person name="Kiss B."/>
            <person name="Hess J."/>
            <person name="Varga T."/>
            <person name="Slot J."/>
            <person name="Riley R."/>
            <person name="Boka B."/>
            <person name="Rigling D."/>
            <person name="Barry K."/>
            <person name="Lee J."/>
            <person name="Mihaltcheva S."/>
            <person name="LaButti K."/>
            <person name="Lipzen A."/>
            <person name="Waldron R."/>
            <person name="Moloney N.M."/>
            <person name="Sperisen C."/>
            <person name="Kredics L."/>
            <person name="Vagvoelgyi C."/>
            <person name="Patrignani A."/>
            <person name="Fitzpatrick D."/>
            <person name="Nagy I."/>
            <person name="Doyle S."/>
            <person name="Anderson J.B."/>
            <person name="Grigoriev I.V."/>
            <person name="Gueldener U."/>
            <person name="Muensterkoetter M."/>
            <person name="Nagy L.G."/>
        </authorList>
    </citation>
    <scope>NUCLEOTIDE SEQUENCE [LARGE SCALE GENOMIC DNA]</scope>
    <source>
        <strain evidence="3">Ar21-2</strain>
    </source>
</reference>
<dbReference type="OrthoDB" id="2322499at2759"/>
<dbReference type="Proteomes" id="UP000217790">
    <property type="component" value="Unassembled WGS sequence"/>
</dbReference>
<dbReference type="SUPFAM" id="SSF81383">
    <property type="entry name" value="F-box domain"/>
    <property type="match status" value="1"/>
</dbReference>
<feature type="domain" description="F-box" evidence="1">
    <location>
        <begin position="24"/>
        <end position="73"/>
    </location>
</feature>
<keyword evidence="3" id="KW-1185">Reference proteome</keyword>
<protein>
    <recommendedName>
        <fullName evidence="1">F-box domain-containing protein</fullName>
    </recommendedName>
</protein>
<dbReference type="Gene3D" id="1.20.1280.50">
    <property type="match status" value="1"/>
</dbReference>
<dbReference type="InterPro" id="IPR036047">
    <property type="entry name" value="F-box-like_dom_sf"/>
</dbReference>
<dbReference type="AlphaFoldDB" id="A0A2H3EM53"/>
<dbReference type="Pfam" id="PF12937">
    <property type="entry name" value="F-box-like"/>
    <property type="match status" value="1"/>
</dbReference>